<comment type="caution">
    <text evidence="9">The sequence shown here is derived from an EMBL/GenBank/DDBJ whole genome shotgun (WGS) entry which is preliminary data.</text>
</comment>
<evidence type="ECO:0000256" key="6">
    <source>
        <dbReference type="ARBA" id="ARBA00023033"/>
    </source>
</evidence>
<dbReference type="GO" id="GO:0006744">
    <property type="term" value="P:ubiquinone biosynthetic process"/>
    <property type="evidence" value="ECO:0007669"/>
    <property type="project" value="UniProtKB-UniRule"/>
</dbReference>
<feature type="binding site" evidence="8">
    <location>
        <position position="87"/>
    </location>
    <ligand>
        <name>Fe cation</name>
        <dbReference type="ChEBI" id="CHEBI:24875"/>
        <label>1</label>
    </ligand>
</feature>
<evidence type="ECO:0000256" key="4">
    <source>
        <dbReference type="ARBA" id="ARBA00023002"/>
    </source>
</evidence>
<evidence type="ECO:0000256" key="3">
    <source>
        <dbReference type="ARBA" id="ARBA00022723"/>
    </source>
</evidence>
<comment type="function">
    <text evidence="8">Catalyzes the hydroxylation of 2-polyprenyl-3-methyl-6-methoxy-1,4-benzoquinol (DMQH2) during ubiquinone biosynthesis. Has also a structural role in the COQ enzyme complex, stabilizing other COQ polypeptides. Involved in lifespan determination in a ubiquinone-independent manner.</text>
</comment>
<dbReference type="EMBL" id="JAIZAY010000008">
    <property type="protein sequence ID" value="KAJ8036887.1"/>
    <property type="molecule type" value="Genomic_DNA"/>
</dbReference>
<evidence type="ECO:0000256" key="5">
    <source>
        <dbReference type="ARBA" id="ARBA00023004"/>
    </source>
</evidence>
<feature type="binding site" evidence="8">
    <location>
        <position position="90"/>
    </location>
    <ligand>
        <name>Fe cation</name>
        <dbReference type="ChEBI" id="CHEBI:24875"/>
        <label>1</label>
    </ligand>
</feature>
<dbReference type="HAMAP" id="MF_01658">
    <property type="entry name" value="COQ7"/>
    <property type="match status" value="1"/>
</dbReference>
<dbReference type="Pfam" id="PF03232">
    <property type="entry name" value="COQ7"/>
    <property type="match status" value="1"/>
</dbReference>
<dbReference type="GO" id="GO:0008340">
    <property type="term" value="P:determination of adult lifespan"/>
    <property type="evidence" value="ECO:0007669"/>
    <property type="project" value="TreeGrafter"/>
</dbReference>
<dbReference type="GO" id="GO:0031314">
    <property type="term" value="C:extrinsic component of mitochondrial inner membrane"/>
    <property type="evidence" value="ECO:0007669"/>
    <property type="project" value="UniProtKB-UniRule"/>
</dbReference>
<organism evidence="9 10">
    <name type="scientific">Holothuria leucospilota</name>
    <name type="common">Black long sea cucumber</name>
    <name type="synonym">Mertensiothuria leucospilota</name>
    <dbReference type="NCBI Taxonomy" id="206669"/>
    <lineage>
        <taxon>Eukaryota</taxon>
        <taxon>Metazoa</taxon>
        <taxon>Echinodermata</taxon>
        <taxon>Eleutherozoa</taxon>
        <taxon>Echinozoa</taxon>
        <taxon>Holothuroidea</taxon>
        <taxon>Aspidochirotacea</taxon>
        <taxon>Aspidochirotida</taxon>
        <taxon>Holothuriidae</taxon>
        <taxon>Holothuria</taxon>
    </lineage>
</organism>
<comment type="similarity">
    <text evidence="8">Belongs to the COQ7 family.</text>
</comment>
<dbReference type="InterPro" id="IPR011566">
    <property type="entry name" value="Ubq_synth_Coq7"/>
</dbReference>
<keyword evidence="3 8" id="KW-0479">Metal-binding</keyword>
<keyword evidence="5 8" id="KW-0408">Iron</keyword>
<feature type="binding site" evidence="8">
    <location>
        <position position="57"/>
    </location>
    <ligand>
        <name>Fe cation</name>
        <dbReference type="ChEBI" id="CHEBI:24875"/>
        <label>1</label>
    </ligand>
</feature>
<dbReference type="GO" id="GO:0008682">
    <property type="term" value="F:3-demethoxyubiquinol 3-hydroxylase activity"/>
    <property type="evidence" value="ECO:0007669"/>
    <property type="project" value="UniProtKB-EC"/>
</dbReference>
<feature type="binding site" evidence="8">
    <location>
        <position position="87"/>
    </location>
    <ligand>
        <name>Fe cation</name>
        <dbReference type="ChEBI" id="CHEBI:24875"/>
        <label>2</label>
    </ligand>
</feature>
<feature type="binding site" evidence="8">
    <location>
        <position position="178"/>
    </location>
    <ligand>
        <name>Fe cation</name>
        <dbReference type="ChEBI" id="CHEBI:24875"/>
        <label>2</label>
    </ligand>
</feature>
<feature type="binding site" evidence="8">
    <location>
        <position position="175"/>
    </location>
    <ligand>
        <name>Fe cation</name>
        <dbReference type="ChEBI" id="CHEBI:24875"/>
        <label>1</label>
    </ligand>
</feature>
<dbReference type="GO" id="GO:0005634">
    <property type="term" value="C:nucleus"/>
    <property type="evidence" value="ECO:0007669"/>
    <property type="project" value="TreeGrafter"/>
</dbReference>
<keyword evidence="6 8" id="KW-0503">Monooxygenase</keyword>
<keyword evidence="8" id="KW-0999">Mitochondrion inner membrane</keyword>
<gene>
    <name evidence="9" type="ORF">HOLleu_17545</name>
</gene>
<comment type="cofactor">
    <cofactor evidence="8">
        <name>Fe cation</name>
        <dbReference type="ChEBI" id="CHEBI:24875"/>
    </cofactor>
    <text evidence="8">Binds 2 iron ions per subunit.</text>
</comment>
<dbReference type="GO" id="GO:0046872">
    <property type="term" value="F:metal ion binding"/>
    <property type="evidence" value="ECO:0007669"/>
    <property type="project" value="UniProtKB-KW"/>
</dbReference>
<dbReference type="GO" id="GO:0016709">
    <property type="term" value="F:oxidoreductase activity, acting on paired donors, with incorporation or reduction of molecular oxygen, NAD(P)H as one donor, and incorporation of one atom of oxygen"/>
    <property type="evidence" value="ECO:0007669"/>
    <property type="project" value="UniProtKB-UniRule"/>
</dbReference>
<evidence type="ECO:0000256" key="1">
    <source>
        <dbReference type="ARBA" id="ARBA00004749"/>
    </source>
</evidence>
<dbReference type="OrthoDB" id="275371at2759"/>
<feature type="binding site" evidence="8">
    <location>
        <position position="175"/>
    </location>
    <ligand>
        <name>Fe cation</name>
        <dbReference type="ChEBI" id="CHEBI:24875"/>
        <label>2</label>
    </ligand>
</feature>
<sequence length="214" mass="24073">MYGRIATKLLHQTSWGAICARHQRYVALSLSKNASSSAGLSEEELVDRIVRVDHAGEVGADKIYEGQLAVLRNTPVGPLIQEMWDEEKEHRETFEKLIVEHRVRPTALLPLWNIAGFVLGAGTAVLGKEAAMACTVAVEETIGEHYNDQIRQLIEIDPEKYKDLLQTLKKFRDDELHHLDTGLEHDALKAPFYDAMSTIIKTGCRTAIWLSERV</sequence>
<dbReference type="GO" id="GO:2000377">
    <property type="term" value="P:regulation of reactive oxygen species metabolic process"/>
    <property type="evidence" value="ECO:0007669"/>
    <property type="project" value="TreeGrafter"/>
</dbReference>
<keyword evidence="8" id="KW-0496">Mitochondrion</keyword>
<comment type="subcellular location">
    <subcellularLocation>
        <location evidence="8">Mitochondrion inner membrane</location>
        <topology evidence="8">Peripheral membrane protein</topology>
        <orientation evidence="8">Matrix side</orientation>
    </subcellularLocation>
</comment>
<name>A0A9Q1C1I5_HOLLE</name>
<evidence type="ECO:0000313" key="9">
    <source>
        <dbReference type="EMBL" id="KAJ8036887.1"/>
    </source>
</evidence>
<comment type="subunit">
    <text evidence="8">Component of a multi-subunit COQ enzyme complex.</text>
</comment>
<dbReference type="GO" id="GO:0010468">
    <property type="term" value="P:regulation of gene expression"/>
    <property type="evidence" value="ECO:0007669"/>
    <property type="project" value="TreeGrafter"/>
</dbReference>
<evidence type="ECO:0000313" key="10">
    <source>
        <dbReference type="Proteomes" id="UP001152320"/>
    </source>
</evidence>
<keyword evidence="7 8" id="KW-0472">Membrane</keyword>
<dbReference type="PANTHER" id="PTHR11237:SF4">
    <property type="entry name" value="5-DEMETHOXYUBIQUINONE HYDROXYLASE, MITOCHONDRIAL"/>
    <property type="match status" value="1"/>
</dbReference>
<comment type="pathway">
    <text evidence="1 8">Cofactor biosynthesis; ubiquinone biosynthesis.</text>
</comment>
<evidence type="ECO:0000256" key="8">
    <source>
        <dbReference type="HAMAP-Rule" id="MF_03194"/>
    </source>
</evidence>
<dbReference type="InterPro" id="IPR009078">
    <property type="entry name" value="Ferritin-like_SF"/>
</dbReference>
<dbReference type="AlphaFoldDB" id="A0A9Q1C1I5"/>
<dbReference type="EC" id="1.14.99.60" evidence="8"/>
<reference evidence="9" key="1">
    <citation type="submission" date="2021-10" db="EMBL/GenBank/DDBJ databases">
        <title>Tropical sea cucumber genome reveals ecological adaptation and Cuvierian tubules defense mechanism.</title>
        <authorList>
            <person name="Chen T."/>
        </authorList>
    </citation>
    <scope>NUCLEOTIDE SEQUENCE</scope>
    <source>
        <strain evidence="9">Nanhai2018</strain>
        <tissue evidence="9">Muscle</tissue>
    </source>
</reference>
<proteinExistence type="inferred from homology"/>
<keyword evidence="2 8" id="KW-0831">Ubiquinone biosynthesis</keyword>
<feature type="binding site" evidence="8">
    <location>
        <position position="139"/>
    </location>
    <ligand>
        <name>Fe cation</name>
        <dbReference type="ChEBI" id="CHEBI:24875"/>
        <label>2</label>
    </ligand>
</feature>
<evidence type="ECO:0000256" key="7">
    <source>
        <dbReference type="ARBA" id="ARBA00023136"/>
    </source>
</evidence>
<accession>A0A9Q1C1I5</accession>
<dbReference type="PANTHER" id="PTHR11237">
    <property type="entry name" value="COENZYME Q10 BIOSYNTHESIS PROTEIN 7"/>
    <property type="match status" value="1"/>
</dbReference>
<evidence type="ECO:0000256" key="2">
    <source>
        <dbReference type="ARBA" id="ARBA00022688"/>
    </source>
</evidence>
<dbReference type="SUPFAM" id="SSF47240">
    <property type="entry name" value="Ferritin-like"/>
    <property type="match status" value="1"/>
</dbReference>
<keyword evidence="4 8" id="KW-0560">Oxidoreductase</keyword>
<protein>
    <recommendedName>
        <fullName evidence="8">5-demethoxyubiquinone hydroxylase, mitochondrial</fullName>
        <shortName evidence="8">DMQ hydroxylase</shortName>
        <ecNumber evidence="8">1.14.99.60</ecNumber>
    </recommendedName>
    <alternativeName>
        <fullName evidence="8">Ubiquinone biosynthesis monooxygenase COQ7</fullName>
    </alternativeName>
</protein>
<comment type="catalytic activity">
    <reaction evidence="8">
        <text>a 5-methoxy-2-methyl-3-(all-trans-polyprenyl)benzene-1,4-diol + AH2 + O2 = a 3-demethylubiquinol + A + H2O</text>
        <dbReference type="Rhea" id="RHEA:50908"/>
        <dbReference type="Rhea" id="RHEA-COMP:10859"/>
        <dbReference type="Rhea" id="RHEA-COMP:10914"/>
        <dbReference type="ChEBI" id="CHEBI:13193"/>
        <dbReference type="ChEBI" id="CHEBI:15377"/>
        <dbReference type="ChEBI" id="CHEBI:15379"/>
        <dbReference type="ChEBI" id="CHEBI:17499"/>
        <dbReference type="ChEBI" id="CHEBI:84167"/>
        <dbReference type="ChEBI" id="CHEBI:84422"/>
        <dbReference type="EC" id="1.14.99.60"/>
    </reaction>
</comment>
<keyword evidence="10" id="KW-1185">Reference proteome</keyword>
<dbReference type="CDD" id="cd01042">
    <property type="entry name" value="DMQH"/>
    <property type="match status" value="1"/>
</dbReference>
<dbReference type="Proteomes" id="UP001152320">
    <property type="component" value="Chromosome 8"/>
</dbReference>